<dbReference type="SMART" id="SM00256">
    <property type="entry name" value="FBOX"/>
    <property type="match status" value="1"/>
</dbReference>
<keyword evidence="3" id="KW-1185">Reference proteome</keyword>
<evidence type="ECO:0000313" key="2">
    <source>
        <dbReference type="EMBL" id="OMP11862.1"/>
    </source>
</evidence>
<dbReference type="InterPro" id="IPR050942">
    <property type="entry name" value="F-box_BR-signaling"/>
</dbReference>
<dbReference type="SUPFAM" id="SSF81383">
    <property type="entry name" value="F-box domain"/>
    <property type="match status" value="1"/>
</dbReference>
<dbReference type="PANTHER" id="PTHR44259:SF108">
    <property type="entry name" value="F-BOX PROTEIN SKIP23-LIKE"/>
    <property type="match status" value="1"/>
</dbReference>
<reference evidence="3" key="1">
    <citation type="submission" date="2013-09" db="EMBL/GenBank/DDBJ databases">
        <title>Corchorus olitorius genome sequencing.</title>
        <authorList>
            <person name="Alam M."/>
            <person name="Haque M.S."/>
            <person name="Islam M.S."/>
            <person name="Emdad E.M."/>
            <person name="Islam M.M."/>
            <person name="Ahmed B."/>
            <person name="Halim A."/>
            <person name="Hossen Q.M.M."/>
            <person name="Hossain M.Z."/>
            <person name="Ahmed R."/>
            <person name="Khan M.M."/>
            <person name="Islam R."/>
            <person name="Rashid M.M."/>
            <person name="Khan S.A."/>
            <person name="Rahman M.S."/>
            <person name="Alam M."/>
            <person name="Yahiya A.S."/>
            <person name="Khan M.S."/>
            <person name="Azam M.S."/>
            <person name="Haque T."/>
            <person name="Lashkar M.Z.H."/>
            <person name="Akhand A.I."/>
            <person name="Morshed G."/>
            <person name="Roy S."/>
            <person name="Uddin K.S."/>
            <person name="Rabeya T."/>
            <person name="Hossain A.S."/>
            <person name="Chowdhury A."/>
            <person name="Snigdha A.R."/>
            <person name="Mortoza M.S."/>
            <person name="Matin S.A."/>
            <person name="Hoque S.M.E."/>
            <person name="Islam M.K."/>
            <person name="Roy D.K."/>
            <person name="Haider R."/>
            <person name="Moosa M.M."/>
            <person name="Elias S.M."/>
            <person name="Hasan A.M."/>
            <person name="Jahan S."/>
            <person name="Shafiuddin M."/>
            <person name="Mahmood N."/>
            <person name="Shommy N.S."/>
        </authorList>
    </citation>
    <scope>NUCLEOTIDE SEQUENCE [LARGE SCALE GENOMIC DNA]</scope>
    <source>
        <strain evidence="3">cv. O-4</strain>
    </source>
</reference>
<dbReference type="Gene3D" id="1.20.1280.50">
    <property type="match status" value="1"/>
</dbReference>
<sequence length="518" mass="59683">MAVIGVAEIRKLASVFAFTTSKRFLQHFNNQYKIKDEDFVKTVMVEIETFYAEREAVRLDPAAAIRIGKKIMVEVPDLDRRLEQMIDELSTSEGADRTITEMNTIFLFTKLLLLLLLSKELDDSIFLSDHEYDENDPSQLPRDVVFKIANFIQSLEDFVAFSGVCKAWRSVCSNMNWKPGHQFPWLLVSDTEHNQKQSFYSFNRNKRYELELPHAFGKRCFGSPLGRIVTVSRDLEAQILHPLSRVQLNLPQLNTIIQNQNQNQMAGVIMAADPFIRKCVLFKVYEENGHETFLVAAILGPNYCLAYAKPESVQWNIVEGIDGVKDMVFYQGQLYAIFGQGKLLRFESDEAIRVIASEPQDILMMGSVERIYLLNLDLESSGHLLGVFRYAFINFFEQRSETKLFWVYRLEFDHVSGNGGTWQRLDHLGDWALFVGEGNSWSVCTTNVLNCRSSCIYFTDDNWDQHGSHIDRDIGLYDMKSNKIERLDFGSHCPGHHSRSVWFTPILRPSRIGQVYEI</sequence>
<evidence type="ECO:0000313" key="3">
    <source>
        <dbReference type="Proteomes" id="UP000187203"/>
    </source>
</evidence>
<gene>
    <name evidence="2" type="ORF">COLO4_03636</name>
</gene>
<proteinExistence type="predicted"/>
<comment type="caution">
    <text evidence="2">The sequence shown here is derived from an EMBL/GenBank/DDBJ whole genome shotgun (WGS) entry which is preliminary data.</text>
</comment>
<dbReference type="Pfam" id="PF00646">
    <property type="entry name" value="F-box"/>
    <property type="match status" value="1"/>
</dbReference>
<organism evidence="2 3">
    <name type="scientific">Corchorus olitorius</name>
    <dbReference type="NCBI Taxonomy" id="93759"/>
    <lineage>
        <taxon>Eukaryota</taxon>
        <taxon>Viridiplantae</taxon>
        <taxon>Streptophyta</taxon>
        <taxon>Embryophyta</taxon>
        <taxon>Tracheophyta</taxon>
        <taxon>Spermatophyta</taxon>
        <taxon>Magnoliopsida</taxon>
        <taxon>eudicotyledons</taxon>
        <taxon>Gunneridae</taxon>
        <taxon>Pentapetalae</taxon>
        <taxon>rosids</taxon>
        <taxon>malvids</taxon>
        <taxon>Malvales</taxon>
        <taxon>Malvaceae</taxon>
        <taxon>Grewioideae</taxon>
        <taxon>Apeibeae</taxon>
        <taxon>Corchorus</taxon>
    </lineage>
</organism>
<dbReference type="EMBL" id="AWUE01010159">
    <property type="protein sequence ID" value="OMP11862.1"/>
    <property type="molecule type" value="Genomic_DNA"/>
</dbReference>
<protein>
    <recommendedName>
        <fullName evidence="1">F-box domain-containing protein</fullName>
    </recommendedName>
</protein>
<dbReference type="PANTHER" id="PTHR44259">
    <property type="entry name" value="OS07G0183000 PROTEIN-RELATED"/>
    <property type="match status" value="1"/>
</dbReference>
<dbReference type="CDD" id="cd09917">
    <property type="entry name" value="F-box_SF"/>
    <property type="match status" value="1"/>
</dbReference>
<name>A0A1R3KXR1_9ROSI</name>
<dbReference type="Proteomes" id="UP000187203">
    <property type="component" value="Unassembled WGS sequence"/>
</dbReference>
<dbReference type="InterPro" id="IPR005174">
    <property type="entry name" value="KIB1-4_b-propeller"/>
</dbReference>
<evidence type="ECO:0000259" key="1">
    <source>
        <dbReference type="SMART" id="SM00256"/>
    </source>
</evidence>
<dbReference type="OrthoDB" id="642536at2759"/>
<dbReference type="AlphaFoldDB" id="A0A1R3KXR1"/>
<dbReference type="InterPro" id="IPR001810">
    <property type="entry name" value="F-box_dom"/>
</dbReference>
<dbReference type="Pfam" id="PF03478">
    <property type="entry name" value="Beta-prop_KIB1-4"/>
    <property type="match status" value="1"/>
</dbReference>
<dbReference type="InterPro" id="IPR036047">
    <property type="entry name" value="F-box-like_dom_sf"/>
</dbReference>
<feature type="domain" description="F-box" evidence="1">
    <location>
        <begin position="140"/>
        <end position="183"/>
    </location>
</feature>
<accession>A0A1R3KXR1</accession>
<dbReference type="STRING" id="93759.A0A1R3KXR1"/>